<organism evidence="1 2">
    <name type="scientific">candidate division Kazan bacterium RIFCSPLOWO2_01_FULL_48_13</name>
    <dbReference type="NCBI Taxonomy" id="1798539"/>
    <lineage>
        <taxon>Bacteria</taxon>
        <taxon>Bacteria division Kazan-3B-28</taxon>
    </lineage>
</organism>
<dbReference type="EMBL" id="METE01000002">
    <property type="protein sequence ID" value="OGB85571.1"/>
    <property type="molecule type" value="Genomic_DNA"/>
</dbReference>
<name>A0A1F4PPH1_UNCK3</name>
<comment type="caution">
    <text evidence="1">The sequence shown here is derived from an EMBL/GenBank/DDBJ whole genome shotgun (WGS) entry which is preliminary data.</text>
</comment>
<reference evidence="1 2" key="1">
    <citation type="journal article" date="2016" name="Nat. Commun.">
        <title>Thousands of microbial genomes shed light on interconnected biogeochemical processes in an aquifer system.</title>
        <authorList>
            <person name="Anantharaman K."/>
            <person name="Brown C.T."/>
            <person name="Hug L.A."/>
            <person name="Sharon I."/>
            <person name="Castelle C.J."/>
            <person name="Probst A.J."/>
            <person name="Thomas B.C."/>
            <person name="Singh A."/>
            <person name="Wilkins M.J."/>
            <person name="Karaoz U."/>
            <person name="Brodie E.L."/>
            <person name="Williams K.H."/>
            <person name="Hubbard S.S."/>
            <person name="Banfield J.F."/>
        </authorList>
    </citation>
    <scope>NUCLEOTIDE SEQUENCE [LARGE SCALE GENOMIC DNA]</scope>
</reference>
<evidence type="ECO:0000313" key="1">
    <source>
        <dbReference type="EMBL" id="OGB85571.1"/>
    </source>
</evidence>
<evidence type="ECO:0000313" key="2">
    <source>
        <dbReference type="Proteomes" id="UP000179010"/>
    </source>
</evidence>
<dbReference type="InterPro" id="IPR009000">
    <property type="entry name" value="Transl_B-barrel_sf"/>
</dbReference>
<dbReference type="Gene3D" id="2.40.30.10">
    <property type="entry name" value="Translation factors"/>
    <property type="match status" value="1"/>
</dbReference>
<sequence>MAGGKVANKAIGKVSHYYDKIGVAIIELAAPLKVGDKVKFVKGDTETEQIIDSMQIERAAVESAKKGAIIGIKVDEPLKEGTMVYAA</sequence>
<dbReference type="AlphaFoldDB" id="A0A1F4PPH1"/>
<protein>
    <recommendedName>
        <fullName evidence="3">Translation elongation factor-like protein</fullName>
    </recommendedName>
</protein>
<dbReference type="STRING" id="1798539.A2994_00915"/>
<dbReference type="SUPFAM" id="SSF50447">
    <property type="entry name" value="Translation proteins"/>
    <property type="match status" value="1"/>
</dbReference>
<dbReference type="Proteomes" id="UP000179010">
    <property type="component" value="Unassembled WGS sequence"/>
</dbReference>
<gene>
    <name evidence="1" type="ORF">A2994_00915</name>
</gene>
<proteinExistence type="predicted"/>
<evidence type="ECO:0008006" key="3">
    <source>
        <dbReference type="Google" id="ProtNLM"/>
    </source>
</evidence>
<accession>A0A1F4PPH1</accession>